<dbReference type="Proteomes" id="UP000011626">
    <property type="component" value="Unassembled WGS sequence"/>
</dbReference>
<dbReference type="AlphaFoldDB" id="M0CIA5"/>
<dbReference type="RefSeq" id="WP_006885209.1">
    <property type="nucleotide sequence ID" value="NZ_AOIU01000036.1"/>
</dbReference>
<name>M0CIA5_9EURY</name>
<evidence type="ECO:0000313" key="3">
    <source>
        <dbReference type="Proteomes" id="UP000011626"/>
    </source>
</evidence>
<gene>
    <name evidence="2" type="ORF">C475_17713</name>
</gene>
<keyword evidence="3" id="KW-1185">Reference proteome</keyword>
<sequence length="63" mass="6617">MARFTIQLPAELAGDGADSGERTGADDRTGADGAARYDRRTDDGEVDAATHGFVSWVECWAGA</sequence>
<accession>M0CIA5</accession>
<proteinExistence type="predicted"/>
<comment type="caution">
    <text evidence="2">The sequence shown here is derived from an EMBL/GenBank/DDBJ whole genome shotgun (WGS) entry which is preliminary data.</text>
</comment>
<protein>
    <submittedName>
        <fullName evidence="2">Uncharacterized protein</fullName>
    </submittedName>
</protein>
<reference evidence="2 3" key="1">
    <citation type="journal article" date="2014" name="PLoS Genet.">
        <title>Phylogenetically driven sequencing of extremely halophilic archaea reveals strategies for static and dynamic osmo-response.</title>
        <authorList>
            <person name="Becker E.A."/>
            <person name="Seitzer P.M."/>
            <person name="Tritt A."/>
            <person name="Larsen D."/>
            <person name="Krusor M."/>
            <person name="Yao A.I."/>
            <person name="Wu D."/>
            <person name="Madern D."/>
            <person name="Eisen J.A."/>
            <person name="Darling A.E."/>
            <person name="Facciotti M.T."/>
        </authorList>
    </citation>
    <scope>NUCLEOTIDE SEQUENCE [LARGE SCALE GENOMIC DNA]</scope>
    <source>
        <strain evidence="2 3">2-9-1</strain>
    </source>
</reference>
<dbReference type="EMBL" id="AOIU01000036">
    <property type="protein sequence ID" value="ELZ22373.1"/>
    <property type="molecule type" value="Genomic_DNA"/>
</dbReference>
<evidence type="ECO:0000256" key="1">
    <source>
        <dbReference type="SAM" id="MobiDB-lite"/>
    </source>
</evidence>
<evidence type="ECO:0000313" key="2">
    <source>
        <dbReference type="EMBL" id="ELZ22373.1"/>
    </source>
</evidence>
<organism evidence="2 3">
    <name type="scientific">Halosimplex carlsbadense 2-9-1</name>
    <dbReference type="NCBI Taxonomy" id="797114"/>
    <lineage>
        <taxon>Archaea</taxon>
        <taxon>Methanobacteriati</taxon>
        <taxon>Methanobacteriota</taxon>
        <taxon>Stenosarchaea group</taxon>
        <taxon>Halobacteria</taxon>
        <taxon>Halobacteriales</taxon>
        <taxon>Haloarculaceae</taxon>
        <taxon>Halosimplex</taxon>
    </lineage>
</organism>
<feature type="region of interest" description="Disordered" evidence="1">
    <location>
        <begin position="10"/>
        <end position="42"/>
    </location>
</feature>
<feature type="compositionally biased region" description="Basic and acidic residues" evidence="1">
    <location>
        <begin position="19"/>
        <end position="42"/>
    </location>
</feature>